<keyword evidence="2" id="KW-1185">Reference proteome</keyword>
<dbReference type="WBParaSite" id="Csp11.Scaffold588.g4934.t1">
    <property type="protein sequence ID" value="Csp11.Scaffold588.g4934.t1"/>
    <property type="gene ID" value="Csp11.Scaffold588.g4934"/>
</dbReference>
<feature type="compositionally biased region" description="Low complexity" evidence="1">
    <location>
        <begin position="29"/>
        <end position="38"/>
    </location>
</feature>
<evidence type="ECO:0000256" key="1">
    <source>
        <dbReference type="SAM" id="MobiDB-lite"/>
    </source>
</evidence>
<accession>A0A1I7TDS0</accession>
<protein>
    <submittedName>
        <fullName evidence="3">Uncharacterized protein</fullName>
    </submittedName>
</protein>
<dbReference type="eggNOG" id="KOG3544">
    <property type="taxonomic scope" value="Eukaryota"/>
</dbReference>
<dbReference type="AlphaFoldDB" id="A0A1I7TDS0"/>
<sequence length="104" mass="12059">MVRGGPQIRTSSPRPLILHNHSKWRNDESSSISSADSALDELLPNENRKWEWLRKEAKSFVDDVINAFETGTPGELSAQQETEKLSAVQLRKDIKRFYWMPFTR</sequence>
<evidence type="ECO:0000313" key="3">
    <source>
        <dbReference type="WBParaSite" id="Csp11.Scaffold588.g4934.t1"/>
    </source>
</evidence>
<dbReference type="Proteomes" id="UP000095282">
    <property type="component" value="Unplaced"/>
</dbReference>
<name>A0A1I7TDS0_9PELO</name>
<organism evidence="2 3">
    <name type="scientific">Caenorhabditis tropicalis</name>
    <dbReference type="NCBI Taxonomy" id="1561998"/>
    <lineage>
        <taxon>Eukaryota</taxon>
        <taxon>Metazoa</taxon>
        <taxon>Ecdysozoa</taxon>
        <taxon>Nematoda</taxon>
        <taxon>Chromadorea</taxon>
        <taxon>Rhabditida</taxon>
        <taxon>Rhabditina</taxon>
        <taxon>Rhabditomorpha</taxon>
        <taxon>Rhabditoidea</taxon>
        <taxon>Rhabditidae</taxon>
        <taxon>Peloderinae</taxon>
        <taxon>Caenorhabditis</taxon>
    </lineage>
</organism>
<evidence type="ECO:0000313" key="2">
    <source>
        <dbReference type="Proteomes" id="UP000095282"/>
    </source>
</evidence>
<feature type="region of interest" description="Disordered" evidence="1">
    <location>
        <begin position="1"/>
        <end position="38"/>
    </location>
</feature>
<reference evidence="3" key="1">
    <citation type="submission" date="2016-11" db="UniProtKB">
        <authorList>
            <consortium name="WormBaseParasite"/>
        </authorList>
    </citation>
    <scope>IDENTIFICATION</scope>
</reference>
<proteinExistence type="predicted"/>
<dbReference type="STRING" id="1561998.A0A1I7TDS0"/>